<dbReference type="Proteomes" id="UP000298030">
    <property type="component" value="Unassembled WGS sequence"/>
</dbReference>
<sequence length="89" mass="10379">MFRTGLLFLGPQVLKSELRVHSAACLVNTYLRLHHDPQRWTKNFKIRFVISLNYTSAKTSVPTNHFTQPYFRDRVLLPPNPQPESALRT</sequence>
<name>A0A4Y7SS47_COPMI</name>
<gene>
    <name evidence="1" type="ORF">FA13DRAFT_1739032</name>
</gene>
<evidence type="ECO:0000313" key="1">
    <source>
        <dbReference type="EMBL" id="TEB24685.1"/>
    </source>
</evidence>
<evidence type="ECO:0000313" key="2">
    <source>
        <dbReference type="Proteomes" id="UP000298030"/>
    </source>
</evidence>
<keyword evidence="2" id="KW-1185">Reference proteome</keyword>
<dbReference type="EMBL" id="QPFP01000064">
    <property type="protein sequence ID" value="TEB24685.1"/>
    <property type="molecule type" value="Genomic_DNA"/>
</dbReference>
<reference evidence="1 2" key="1">
    <citation type="journal article" date="2019" name="Nat. Ecol. Evol.">
        <title>Megaphylogeny resolves global patterns of mushroom evolution.</title>
        <authorList>
            <person name="Varga T."/>
            <person name="Krizsan K."/>
            <person name="Foldi C."/>
            <person name="Dima B."/>
            <person name="Sanchez-Garcia M."/>
            <person name="Sanchez-Ramirez S."/>
            <person name="Szollosi G.J."/>
            <person name="Szarkandi J.G."/>
            <person name="Papp V."/>
            <person name="Albert L."/>
            <person name="Andreopoulos W."/>
            <person name="Angelini C."/>
            <person name="Antonin V."/>
            <person name="Barry K.W."/>
            <person name="Bougher N.L."/>
            <person name="Buchanan P."/>
            <person name="Buyck B."/>
            <person name="Bense V."/>
            <person name="Catcheside P."/>
            <person name="Chovatia M."/>
            <person name="Cooper J."/>
            <person name="Damon W."/>
            <person name="Desjardin D."/>
            <person name="Finy P."/>
            <person name="Geml J."/>
            <person name="Haridas S."/>
            <person name="Hughes K."/>
            <person name="Justo A."/>
            <person name="Karasinski D."/>
            <person name="Kautmanova I."/>
            <person name="Kiss B."/>
            <person name="Kocsube S."/>
            <person name="Kotiranta H."/>
            <person name="LaButti K.M."/>
            <person name="Lechner B.E."/>
            <person name="Liimatainen K."/>
            <person name="Lipzen A."/>
            <person name="Lukacs Z."/>
            <person name="Mihaltcheva S."/>
            <person name="Morgado L.N."/>
            <person name="Niskanen T."/>
            <person name="Noordeloos M.E."/>
            <person name="Ohm R.A."/>
            <person name="Ortiz-Santana B."/>
            <person name="Ovrebo C."/>
            <person name="Racz N."/>
            <person name="Riley R."/>
            <person name="Savchenko A."/>
            <person name="Shiryaev A."/>
            <person name="Soop K."/>
            <person name="Spirin V."/>
            <person name="Szebenyi C."/>
            <person name="Tomsovsky M."/>
            <person name="Tulloss R.E."/>
            <person name="Uehling J."/>
            <person name="Grigoriev I.V."/>
            <person name="Vagvolgyi C."/>
            <person name="Papp T."/>
            <person name="Martin F.M."/>
            <person name="Miettinen O."/>
            <person name="Hibbett D.S."/>
            <person name="Nagy L.G."/>
        </authorList>
    </citation>
    <scope>NUCLEOTIDE SEQUENCE [LARGE SCALE GENOMIC DNA]</scope>
    <source>
        <strain evidence="1 2">FP101781</strain>
    </source>
</reference>
<comment type="caution">
    <text evidence="1">The sequence shown here is derived from an EMBL/GenBank/DDBJ whole genome shotgun (WGS) entry which is preliminary data.</text>
</comment>
<protein>
    <submittedName>
        <fullName evidence="1">Uncharacterized protein</fullName>
    </submittedName>
</protein>
<organism evidence="1 2">
    <name type="scientific">Coprinellus micaceus</name>
    <name type="common">Glistening ink-cap mushroom</name>
    <name type="synonym">Coprinus micaceus</name>
    <dbReference type="NCBI Taxonomy" id="71717"/>
    <lineage>
        <taxon>Eukaryota</taxon>
        <taxon>Fungi</taxon>
        <taxon>Dikarya</taxon>
        <taxon>Basidiomycota</taxon>
        <taxon>Agaricomycotina</taxon>
        <taxon>Agaricomycetes</taxon>
        <taxon>Agaricomycetidae</taxon>
        <taxon>Agaricales</taxon>
        <taxon>Agaricineae</taxon>
        <taxon>Psathyrellaceae</taxon>
        <taxon>Coprinellus</taxon>
    </lineage>
</organism>
<proteinExistence type="predicted"/>
<dbReference type="AlphaFoldDB" id="A0A4Y7SS47"/>
<accession>A0A4Y7SS47</accession>